<organism evidence="3 4">
    <name type="scientific">Teredinibacter turnerae (strain ATCC 39867 / T7901)</name>
    <dbReference type="NCBI Taxonomy" id="377629"/>
    <lineage>
        <taxon>Bacteria</taxon>
        <taxon>Pseudomonadati</taxon>
        <taxon>Pseudomonadota</taxon>
        <taxon>Gammaproteobacteria</taxon>
        <taxon>Cellvibrionales</taxon>
        <taxon>Cellvibrionaceae</taxon>
        <taxon>Teredinibacter</taxon>
    </lineage>
</organism>
<dbReference type="PANTHER" id="PTHR44103:SF1">
    <property type="entry name" value="PROPROTEIN CONVERTASE P"/>
    <property type="match status" value="1"/>
</dbReference>
<name>C5BN17_TERTT</name>
<dbReference type="EMBL" id="CP001614">
    <property type="protein sequence ID" value="ACR11121.1"/>
    <property type="molecule type" value="Genomic_DNA"/>
</dbReference>
<evidence type="ECO:0000313" key="4">
    <source>
        <dbReference type="Proteomes" id="UP000009080"/>
    </source>
</evidence>
<dbReference type="Pfam" id="PF13517">
    <property type="entry name" value="FG-GAP_3"/>
    <property type="match status" value="1"/>
</dbReference>
<dbReference type="PANTHER" id="PTHR44103">
    <property type="entry name" value="PROPROTEIN CONVERTASE P"/>
    <property type="match status" value="1"/>
</dbReference>
<dbReference type="KEGG" id="ttu:TERTU_0511"/>
<dbReference type="Gene3D" id="2.130.10.130">
    <property type="entry name" value="Integrin alpha, N-terminal"/>
    <property type="match status" value="1"/>
</dbReference>
<sequence length="509" mass="56098">MRSFLIKRVSMLTFFCCVAFGVHAEKSVEQVAQLAKQVCGACHYQPSPDLLPKRSWPYVIKSMAEIAAERAGAAVLTEEQISDITAFYYGFAPEELPRLPYVDDLSHSLKPKQIQQIGRAAKLPLVVKLKSVALTESKAHQFLLCDGETDTVSLFELRGSQWQEKILANVPVPSNATVADMDGDGDLDVVVSALGLFFPPTGVFAGKVFILEQVSPGKFEKRLVEDKLGRVTDAQPLDMDGDGDMDIVLAVFGGDVPGEIAWLENKGKKSAFEKHTLLPIGGALNITPIDINGDGRLDLVSFFTQEFEHILALINKGGGEYERAVLFQAATPIGGPTSINFPDMDNDGDPDILFTNGDAHDYQHDPKPYHGVQWLENKGNLAFEYHEVGRFYGASYAQAGDVDGDGDMDVVASSWNNYWDDPKRQTLVWYENTGKFAFTSHGLMSRPKSMVTFELVNLDKDKSLELVGGMFDIDLLKDYINALVESKDAADKLVAGQEDKPRLLKLDLH</sequence>
<dbReference type="Proteomes" id="UP000009080">
    <property type="component" value="Chromosome"/>
</dbReference>
<proteinExistence type="predicted"/>
<dbReference type="eggNOG" id="COG4636">
    <property type="taxonomic scope" value="Bacteria"/>
</dbReference>
<evidence type="ECO:0000256" key="1">
    <source>
        <dbReference type="ARBA" id="ARBA00022729"/>
    </source>
</evidence>
<protein>
    <submittedName>
        <fullName evidence="3">FG-GAP repeat domain protein</fullName>
    </submittedName>
</protein>
<reference evidence="3 4" key="1">
    <citation type="journal article" date="2009" name="PLoS ONE">
        <title>The complete genome of Teredinibacter turnerae T7901: an intracellular endosymbiont of marine wood-boring bivalves (shipworms).</title>
        <authorList>
            <person name="Yang J.C."/>
            <person name="Madupu R."/>
            <person name="Durkin A.S."/>
            <person name="Ekborg N.A."/>
            <person name="Pedamallu C.S."/>
            <person name="Hostetler J.B."/>
            <person name="Radune D."/>
            <person name="Toms B.S."/>
            <person name="Henrissat B."/>
            <person name="Coutinho P.M."/>
            <person name="Schwarz S."/>
            <person name="Field L."/>
            <person name="Trindade-Silva A.E."/>
            <person name="Soares C.A.G."/>
            <person name="Elshahawi S."/>
            <person name="Hanora A."/>
            <person name="Schmidt E.W."/>
            <person name="Haygood M.G."/>
            <person name="Posfai J."/>
            <person name="Benner J."/>
            <person name="Madinger C."/>
            <person name="Nove J."/>
            <person name="Anton B."/>
            <person name="Chaudhary K."/>
            <person name="Foster J."/>
            <person name="Holman A."/>
            <person name="Kumar S."/>
            <person name="Lessard P.A."/>
            <person name="Luyten Y.A."/>
            <person name="Slatko B."/>
            <person name="Wood N."/>
            <person name="Wu B."/>
            <person name="Teplitski M."/>
            <person name="Mougous J.D."/>
            <person name="Ward N."/>
            <person name="Eisen J.A."/>
            <person name="Badger J.H."/>
            <person name="Distel D.L."/>
        </authorList>
    </citation>
    <scope>NUCLEOTIDE SEQUENCE [LARGE SCALE GENOMIC DNA]</scope>
    <source>
        <strain evidence="4">ATCC 39867 / T7901</strain>
    </source>
</reference>
<gene>
    <name evidence="3" type="ordered locus">TERTU_0511</name>
</gene>
<keyword evidence="4" id="KW-1185">Reference proteome</keyword>
<accession>C5BN17</accession>
<keyword evidence="1 2" id="KW-0732">Signal</keyword>
<dbReference type="InterPro" id="IPR028994">
    <property type="entry name" value="Integrin_alpha_N"/>
</dbReference>
<dbReference type="GO" id="GO:0020037">
    <property type="term" value="F:heme binding"/>
    <property type="evidence" value="ECO:0007669"/>
    <property type="project" value="InterPro"/>
</dbReference>
<dbReference type="AlphaFoldDB" id="C5BN17"/>
<dbReference type="InterPro" id="IPR013517">
    <property type="entry name" value="FG-GAP"/>
</dbReference>
<evidence type="ECO:0000313" key="3">
    <source>
        <dbReference type="EMBL" id="ACR11121.1"/>
    </source>
</evidence>
<dbReference type="SUPFAM" id="SSF46626">
    <property type="entry name" value="Cytochrome c"/>
    <property type="match status" value="1"/>
</dbReference>
<dbReference type="SUPFAM" id="SSF69318">
    <property type="entry name" value="Integrin alpha N-terminal domain"/>
    <property type="match status" value="1"/>
</dbReference>
<dbReference type="GO" id="GO:0009055">
    <property type="term" value="F:electron transfer activity"/>
    <property type="evidence" value="ECO:0007669"/>
    <property type="project" value="InterPro"/>
</dbReference>
<dbReference type="HOGENOM" id="CLU_534897_0_0_6"/>
<dbReference type="STRING" id="377629.TERTU_0511"/>
<feature type="chain" id="PRO_5002948747" evidence="2">
    <location>
        <begin position="25"/>
        <end position="509"/>
    </location>
</feature>
<feature type="signal peptide" evidence="2">
    <location>
        <begin position="1"/>
        <end position="24"/>
    </location>
</feature>
<dbReference type="InterPro" id="IPR036909">
    <property type="entry name" value="Cyt_c-like_dom_sf"/>
</dbReference>
<evidence type="ECO:0000256" key="2">
    <source>
        <dbReference type="SAM" id="SignalP"/>
    </source>
</evidence>